<evidence type="ECO:0000256" key="1">
    <source>
        <dbReference type="SAM" id="SignalP"/>
    </source>
</evidence>
<proteinExistence type="predicted"/>
<dbReference type="RefSeq" id="WP_152280907.1">
    <property type="nucleotide sequence ID" value="NZ_WFLI01000001.1"/>
</dbReference>
<feature type="signal peptide" evidence="1">
    <location>
        <begin position="1"/>
        <end position="21"/>
    </location>
</feature>
<keyword evidence="1" id="KW-0732">Signal</keyword>
<feature type="chain" id="PRO_5026321467" description="Lipocalin-like domain-containing protein" evidence="1">
    <location>
        <begin position="22"/>
        <end position="118"/>
    </location>
</feature>
<gene>
    <name evidence="2" type="ORF">GCN75_00805</name>
</gene>
<organism evidence="2 3">
    <name type="scientific">Janthinobacterium violaceinigrum</name>
    <dbReference type="NCBI Taxonomy" id="2654252"/>
    <lineage>
        <taxon>Bacteria</taxon>
        <taxon>Pseudomonadati</taxon>
        <taxon>Pseudomonadota</taxon>
        <taxon>Betaproteobacteria</taxon>
        <taxon>Burkholderiales</taxon>
        <taxon>Oxalobacteraceae</taxon>
        <taxon>Janthinobacterium</taxon>
    </lineage>
</organism>
<dbReference type="AlphaFoldDB" id="A0A6I1I9T7"/>
<comment type="caution">
    <text evidence="2">The sequence shown here is derived from an EMBL/GenBank/DDBJ whole genome shotgun (WGS) entry which is preliminary data.</text>
</comment>
<evidence type="ECO:0008006" key="4">
    <source>
        <dbReference type="Google" id="ProtNLM"/>
    </source>
</evidence>
<accession>A0A6I1I9T7</accession>
<sequence length="118" mass="12765">MKKLFFGITTACCGLFTNASAAPVEDFIGTWKLARTTVPNYVVIKHDGDRLVALRYSRNVASNRIVERRFPASYADGDVTIAAGETVIEARSVNDVATVTMLAEAYKKISSSTDAPTS</sequence>
<protein>
    <recommendedName>
        <fullName evidence="4">Lipocalin-like domain-containing protein</fullName>
    </recommendedName>
</protein>
<evidence type="ECO:0000313" key="3">
    <source>
        <dbReference type="Proteomes" id="UP000468717"/>
    </source>
</evidence>
<keyword evidence="3" id="KW-1185">Reference proteome</keyword>
<reference evidence="2 3" key="1">
    <citation type="submission" date="2019-10" db="EMBL/GenBank/DDBJ databases">
        <title>Three novel species isolated from a subtropical stream in China.</title>
        <authorList>
            <person name="Lu H."/>
        </authorList>
    </citation>
    <scope>NUCLEOTIDE SEQUENCE [LARGE SCALE GENOMIC DNA]</scope>
    <source>
        <strain evidence="2 3">FT13W</strain>
    </source>
</reference>
<evidence type="ECO:0000313" key="2">
    <source>
        <dbReference type="EMBL" id="KAB8066840.1"/>
    </source>
</evidence>
<dbReference type="EMBL" id="WFLI01000001">
    <property type="protein sequence ID" value="KAB8066840.1"/>
    <property type="molecule type" value="Genomic_DNA"/>
</dbReference>
<name>A0A6I1I9T7_9BURK</name>
<dbReference type="Proteomes" id="UP000468717">
    <property type="component" value="Unassembled WGS sequence"/>
</dbReference>